<feature type="binding site" evidence="8">
    <location>
        <begin position="261"/>
        <end position="264"/>
    </location>
    <ligand>
        <name>substrate</name>
    </ligand>
</feature>
<dbReference type="Gene3D" id="3.40.720.10">
    <property type="entry name" value="Alkaline Phosphatase, subunit A"/>
    <property type="match status" value="1"/>
</dbReference>
<keyword evidence="5 8" id="KW-0324">Glycolysis</keyword>
<dbReference type="GO" id="GO:0004619">
    <property type="term" value="F:phosphoglycerate mutase activity"/>
    <property type="evidence" value="ECO:0007669"/>
    <property type="project" value="UniProtKB-EC"/>
</dbReference>
<comment type="subunit">
    <text evidence="8">Monomer.</text>
</comment>
<dbReference type="EC" id="5.4.2.12" evidence="8 9"/>
<comment type="cofactor">
    <cofactor evidence="8">
        <name>Mn(2+)</name>
        <dbReference type="ChEBI" id="CHEBI:29035"/>
    </cofactor>
    <text evidence="8">Binds 2 manganese ions per subunit.</text>
</comment>
<evidence type="ECO:0000256" key="3">
    <source>
        <dbReference type="ARBA" id="ARBA00008819"/>
    </source>
</evidence>
<dbReference type="EMBL" id="JAJNEC010000005">
    <property type="protein sequence ID" value="MCD2423437.1"/>
    <property type="molecule type" value="Genomic_DNA"/>
</dbReference>
<dbReference type="Pfam" id="PF01676">
    <property type="entry name" value="Metalloenzyme"/>
    <property type="match status" value="1"/>
</dbReference>
<feature type="binding site" evidence="8">
    <location>
        <begin position="153"/>
        <end position="154"/>
    </location>
    <ligand>
        <name>substrate</name>
    </ligand>
</feature>
<evidence type="ECO:0000256" key="9">
    <source>
        <dbReference type="NCBIfam" id="TIGR01307"/>
    </source>
</evidence>
<dbReference type="NCBIfam" id="TIGR01307">
    <property type="entry name" value="pgm_bpd_ind"/>
    <property type="match status" value="1"/>
</dbReference>
<keyword evidence="13" id="KW-1185">Reference proteome</keyword>
<dbReference type="InterPro" id="IPR011258">
    <property type="entry name" value="BPG-indep_PGM_N"/>
</dbReference>
<dbReference type="RefSeq" id="WP_231004700.1">
    <property type="nucleotide sequence ID" value="NZ_JAJNEC010000005.1"/>
</dbReference>
<dbReference type="Gene3D" id="3.40.1450.10">
    <property type="entry name" value="BPG-independent phosphoglycerate mutase, domain B"/>
    <property type="match status" value="1"/>
</dbReference>
<keyword evidence="7 8" id="KW-0413">Isomerase</keyword>
<dbReference type="InterPro" id="IPR005995">
    <property type="entry name" value="Pgm_bpd_ind"/>
</dbReference>
<feature type="binding site" evidence="8">
    <location>
        <position position="443"/>
    </location>
    <ligand>
        <name>Mn(2+)</name>
        <dbReference type="ChEBI" id="CHEBI:29035"/>
        <label>2</label>
    </ligand>
</feature>
<feature type="binding site" evidence="8">
    <location>
        <position position="62"/>
    </location>
    <ligand>
        <name>Mn(2+)</name>
        <dbReference type="ChEBI" id="CHEBI:29035"/>
        <label>2</label>
    </ligand>
</feature>
<evidence type="ECO:0000256" key="4">
    <source>
        <dbReference type="ARBA" id="ARBA00022723"/>
    </source>
</evidence>
<evidence type="ECO:0000259" key="10">
    <source>
        <dbReference type="Pfam" id="PF01676"/>
    </source>
</evidence>
<dbReference type="InterPro" id="IPR036646">
    <property type="entry name" value="PGAM_B_sf"/>
</dbReference>
<comment type="pathway">
    <text evidence="2 8">Carbohydrate degradation; glycolysis; pyruvate from D-glyceraldehyde 3-phosphate: step 3/5.</text>
</comment>
<dbReference type="PIRSF" id="PIRSF001492">
    <property type="entry name" value="IPGAM"/>
    <property type="match status" value="1"/>
</dbReference>
<evidence type="ECO:0000313" key="12">
    <source>
        <dbReference type="EMBL" id="MCD2423437.1"/>
    </source>
</evidence>
<feature type="active site" description="Phosphoserine intermediate" evidence="8">
    <location>
        <position position="62"/>
    </location>
</feature>
<feature type="binding site" evidence="8">
    <location>
        <position position="401"/>
    </location>
    <ligand>
        <name>Mn(2+)</name>
        <dbReference type="ChEBI" id="CHEBI:29035"/>
        <label>1</label>
    </ligand>
</feature>
<dbReference type="PANTHER" id="PTHR31637:SF0">
    <property type="entry name" value="2,3-BISPHOSPHOGLYCERATE-INDEPENDENT PHOSPHOGLYCERATE MUTASE"/>
    <property type="match status" value="1"/>
</dbReference>
<dbReference type="PANTHER" id="PTHR31637">
    <property type="entry name" value="2,3-BISPHOSPHOGLYCERATE-INDEPENDENT PHOSPHOGLYCERATE MUTASE"/>
    <property type="match status" value="1"/>
</dbReference>
<feature type="binding site" evidence="8">
    <location>
        <position position="405"/>
    </location>
    <ligand>
        <name>Mn(2+)</name>
        <dbReference type="ChEBI" id="CHEBI:29035"/>
        <label>1</label>
    </ligand>
</feature>
<feature type="domain" description="BPG-independent PGAM N-terminal" evidence="11">
    <location>
        <begin position="82"/>
        <end position="296"/>
    </location>
</feature>
<feature type="binding site" evidence="8">
    <location>
        <position position="123"/>
    </location>
    <ligand>
        <name>substrate</name>
    </ligand>
</feature>
<dbReference type="SUPFAM" id="SSF64158">
    <property type="entry name" value="2,3-Bisphosphoglycerate-independent phosphoglycerate mutase, substrate-binding domain"/>
    <property type="match status" value="1"/>
</dbReference>
<organism evidence="12 13">
    <name type="scientific">Niabella pedocola</name>
    <dbReference type="NCBI Taxonomy" id="1752077"/>
    <lineage>
        <taxon>Bacteria</taxon>
        <taxon>Pseudomonadati</taxon>
        <taxon>Bacteroidota</taxon>
        <taxon>Chitinophagia</taxon>
        <taxon>Chitinophagales</taxon>
        <taxon>Chitinophagaceae</taxon>
        <taxon>Niabella</taxon>
    </lineage>
</organism>
<feature type="binding site" evidence="8">
    <location>
        <position position="191"/>
    </location>
    <ligand>
        <name>substrate</name>
    </ligand>
</feature>
<feature type="binding site" evidence="8">
    <location>
        <position position="185"/>
    </location>
    <ligand>
        <name>substrate</name>
    </ligand>
</feature>
<comment type="similarity">
    <text evidence="3 8">Belongs to the BPG-independent phosphoglycerate mutase family.</text>
</comment>
<keyword evidence="4 8" id="KW-0479">Metal-binding</keyword>
<evidence type="ECO:0000256" key="6">
    <source>
        <dbReference type="ARBA" id="ARBA00023211"/>
    </source>
</evidence>
<dbReference type="Pfam" id="PF06415">
    <property type="entry name" value="iPGM_N"/>
    <property type="match status" value="1"/>
</dbReference>
<feature type="binding site" evidence="8">
    <location>
        <position position="12"/>
    </location>
    <ligand>
        <name>Mn(2+)</name>
        <dbReference type="ChEBI" id="CHEBI:29035"/>
        <label>2</label>
    </ligand>
</feature>
<comment type="catalytic activity">
    <reaction evidence="1 8">
        <text>(2R)-2-phosphoglycerate = (2R)-3-phosphoglycerate</text>
        <dbReference type="Rhea" id="RHEA:15901"/>
        <dbReference type="ChEBI" id="CHEBI:58272"/>
        <dbReference type="ChEBI" id="CHEBI:58289"/>
        <dbReference type="EC" id="5.4.2.12"/>
    </reaction>
</comment>
<sequence>MSQKRAILLIMDGWGLGKVASADAIQNANVPFTNSLYSKYPNTTLTTFGELVGLPEGQMGNSEVGHLNLGAGRIVYQELQRINVAIKTGELATNKALLRALTHAKGNSKPLHLLGLVSDGGVHSHINHLKALINICKDNGLQEVYIHAFTDGRDTDPKSGLGFIEDLQQHLDQTGVGRIATVDGRYYAMDRDKRWERVALAYEAMVNGRGETAASAIEAVQNSYANNITDEFIKPTVIINAENQPVATIKNGDVVLCFNFRTDRCREITEVLTQQDHPEQQMHTLDLDYTTMTVYDHSFKNVHVLFYNEDLTQTIGEVIEANHLKQIRMAETEKYPHVTFFFSGGREKPFEGERRILKPSPKVATYDLQPEMSARELTEAILPEIHNKTADFICLNFANADMVGHTGVFSAAVKAVETVDQCVGQIVTEALKQDYVIFLTADHGNSDYLVNEDGSPNTAHSMNPVPLFIIDNNWKGTIKEGKLGDIAPTILTFMKLPIPKEMTGDILVDKV</sequence>
<evidence type="ECO:0000313" key="13">
    <source>
        <dbReference type="Proteomes" id="UP001199816"/>
    </source>
</evidence>
<evidence type="ECO:0000256" key="1">
    <source>
        <dbReference type="ARBA" id="ARBA00000370"/>
    </source>
</evidence>
<feature type="binding site" evidence="8">
    <location>
        <position position="460"/>
    </location>
    <ligand>
        <name>Mn(2+)</name>
        <dbReference type="ChEBI" id="CHEBI:29035"/>
        <label>1</label>
    </ligand>
</feature>
<dbReference type="SUPFAM" id="SSF53649">
    <property type="entry name" value="Alkaline phosphatase-like"/>
    <property type="match status" value="1"/>
</dbReference>
<accession>A0ABS8PSY8</accession>
<feature type="binding site" evidence="8">
    <location>
        <position position="334"/>
    </location>
    <ligand>
        <name>substrate</name>
    </ligand>
</feature>
<evidence type="ECO:0000256" key="5">
    <source>
        <dbReference type="ARBA" id="ARBA00023152"/>
    </source>
</evidence>
<dbReference type="InterPro" id="IPR006124">
    <property type="entry name" value="Metalloenzyme"/>
</dbReference>
<dbReference type="Proteomes" id="UP001199816">
    <property type="component" value="Unassembled WGS sequence"/>
</dbReference>
<dbReference type="InterPro" id="IPR017850">
    <property type="entry name" value="Alkaline_phosphatase_core_sf"/>
</dbReference>
<comment type="function">
    <text evidence="8">Catalyzes the interconversion of 2-phosphoglycerate and 3-phosphoglycerate.</text>
</comment>
<evidence type="ECO:0000259" key="11">
    <source>
        <dbReference type="Pfam" id="PF06415"/>
    </source>
</evidence>
<feature type="binding site" evidence="8">
    <location>
        <position position="442"/>
    </location>
    <ligand>
        <name>Mn(2+)</name>
        <dbReference type="ChEBI" id="CHEBI:29035"/>
        <label>2</label>
    </ligand>
</feature>
<comment type="caution">
    <text evidence="12">The sequence shown here is derived from an EMBL/GenBank/DDBJ whole genome shotgun (WGS) entry which is preliminary data.</text>
</comment>
<evidence type="ECO:0000256" key="7">
    <source>
        <dbReference type="ARBA" id="ARBA00023235"/>
    </source>
</evidence>
<keyword evidence="6 8" id="KW-0464">Manganese</keyword>
<reference evidence="12 13" key="1">
    <citation type="submission" date="2021-11" db="EMBL/GenBank/DDBJ databases">
        <title>Genomic of Niabella pedocola.</title>
        <authorList>
            <person name="Wu T."/>
        </authorList>
    </citation>
    <scope>NUCLEOTIDE SEQUENCE [LARGE SCALE GENOMIC DNA]</scope>
    <source>
        <strain evidence="12 13">JCM 31011</strain>
    </source>
</reference>
<evidence type="ECO:0000256" key="2">
    <source>
        <dbReference type="ARBA" id="ARBA00004798"/>
    </source>
</evidence>
<gene>
    <name evidence="8 12" type="primary">gpmI</name>
    <name evidence="12" type="ORF">LQ567_11740</name>
</gene>
<proteinExistence type="inferred from homology"/>
<evidence type="ECO:0000256" key="8">
    <source>
        <dbReference type="HAMAP-Rule" id="MF_01038"/>
    </source>
</evidence>
<name>A0ABS8PSY8_9BACT</name>
<dbReference type="CDD" id="cd16010">
    <property type="entry name" value="iPGM"/>
    <property type="match status" value="1"/>
</dbReference>
<feature type="domain" description="Metalloenzyme" evidence="10">
    <location>
        <begin position="4"/>
        <end position="496"/>
    </location>
</feature>
<protein>
    <recommendedName>
        <fullName evidence="8 9">2,3-bisphosphoglycerate-independent phosphoglycerate mutase</fullName>
        <shortName evidence="8">BPG-independent PGAM</shortName>
        <shortName evidence="8">Phosphoglyceromutase</shortName>
        <shortName evidence="8">iPGM</shortName>
        <ecNumber evidence="8 9">5.4.2.12</ecNumber>
    </recommendedName>
</protein>
<dbReference type="HAMAP" id="MF_01038">
    <property type="entry name" value="GpmI"/>
    <property type="match status" value="1"/>
</dbReference>